<dbReference type="Pfam" id="PF04366">
    <property type="entry name" value="Ysc84"/>
    <property type="match status" value="1"/>
</dbReference>
<dbReference type="AlphaFoldDB" id="A0A679HSC4"/>
<organism evidence="1 2">
    <name type="scientific">Fluviibacter phosphoraccumulans</name>
    <dbReference type="NCBI Taxonomy" id="1751046"/>
    <lineage>
        <taxon>Bacteria</taxon>
        <taxon>Pseudomonadati</taxon>
        <taxon>Pseudomonadota</taxon>
        <taxon>Betaproteobacteria</taxon>
        <taxon>Rhodocyclales</taxon>
        <taxon>Fluviibacteraceae</taxon>
        <taxon>Fluviibacter</taxon>
    </lineage>
</organism>
<proteinExistence type="predicted"/>
<dbReference type="Proteomes" id="UP000463961">
    <property type="component" value="Chromosome"/>
</dbReference>
<protein>
    <submittedName>
        <fullName evidence="1">Uncharacterized protein</fullName>
    </submittedName>
</protein>
<keyword evidence="2" id="KW-1185">Reference proteome</keyword>
<evidence type="ECO:0000313" key="2">
    <source>
        <dbReference type="Proteomes" id="UP000463961"/>
    </source>
</evidence>
<dbReference type="RefSeq" id="WP_162050677.1">
    <property type="nucleotide sequence ID" value="NZ_AP019011.1"/>
</dbReference>
<dbReference type="EMBL" id="AP022345">
    <property type="protein sequence ID" value="BBU68538.1"/>
    <property type="molecule type" value="Genomic_DNA"/>
</dbReference>
<reference evidence="2" key="1">
    <citation type="submission" date="2020-01" db="EMBL/GenBank/DDBJ databases">
        <title>Phosphoaccumulans saitamaens gen. nov., sp. nov., a polyphosphate accumulating bacterium isolated from surface river water.</title>
        <authorList>
            <person name="Watanabe K."/>
            <person name="Suda W."/>
        </authorList>
    </citation>
    <scope>NUCLEOTIDE SEQUENCE [LARGE SCALE GENOMIC DNA]</scope>
    <source>
        <strain evidence="2">ICHIAU1</strain>
    </source>
</reference>
<dbReference type="InterPro" id="IPR007461">
    <property type="entry name" value="Ysc84_actin-binding"/>
</dbReference>
<evidence type="ECO:0000313" key="1">
    <source>
        <dbReference type="EMBL" id="BBU68538.1"/>
    </source>
</evidence>
<name>A0A679HSC4_9RHOO</name>
<sequence>MTKLLTALAVFLCLTQPAQAAFYDSKTVAQQRADILKTNDQTLQRLYRLEPHARELVDKSAGYATFSNFGMKIFIAGGGSGSGVVFRKGEAKPVFMKMVEVQAGLGIGIKSFNVIFVFENEKALNSFINSGWEFGGQATAAAKYENNGGSYQGATNVSDGVWMYQLTDSGLAAEITAKGTKYYQDTDLNK</sequence>
<accession>A0A679HSC4</accession>
<dbReference type="OrthoDB" id="117166at2"/>
<gene>
    <name evidence="1" type="ORF">ICHIAU1_08210</name>
</gene>